<comment type="caution">
    <text evidence="11">The sequence shown here is derived from an EMBL/GenBank/DDBJ whole genome shotgun (WGS) entry which is preliminary data.</text>
</comment>
<dbReference type="EMBL" id="JAIWQS010000084">
    <property type="protein sequence ID" value="KAJ8747768.1"/>
    <property type="molecule type" value="Genomic_DNA"/>
</dbReference>
<dbReference type="SMART" id="SM00369">
    <property type="entry name" value="LRR_TYP"/>
    <property type="match status" value="7"/>
</dbReference>
<feature type="signal peptide" evidence="9">
    <location>
        <begin position="1"/>
        <end position="18"/>
    </location>
</feature>
<accession>A0AAV8S6S4</accession>
<evidence type="ECO:0000313" key="11">
    <source>
        <dbReference type="EMBL" id="KAJ8747768.1"/>
    </source>
</evidence>
<dbReference type="Gene3D" id="3.80.10.10">
    <property type="entry name" value="Ribonuclease Inhibitor"/>
    <property type="match status" value="3"/>
</dbReference>
<evidence type="ECO:0000256" key="5">
    <source>
        <dbReference type="ARBA" id="ARBA00022737"/>
    </source>
</evidence>
<dbReference type="Pfam" id="PF08263">
    <property type="entry name" value="LRRNT_2"/>
    <property type="match status" value="1"/>
</dbReference>
<dbReference type="Pfam" id="PF13855">
    <property type="entry name" value="LRR_8"/>
    <property type="match status" value="2"/>
</dbReference>
<evidence type="ECO:0000256" key="6">
    <source>
        <dbReference type="ARBA" id="ARBA00022989"/>
    </source>
</evidence>
<keyword evidence="2" id="KW-0433">Leucine-rich repeat</keyword>
<keyword evidence="3 8" id="KW-0812">Transmembrane</keyword>
<keyword evidence="6 8" id="KW-1133">Transmembrane helix</keyword>
<sequence>MMLLKSLLLPLQGRGSNACLEEERVALLQLKASFNCKYSSESYGMNIWRKDVDCCTWDGVSCNATTGRVYQLSLDGSRDGECADNWYFNASMFLPFQELQSLHFRDNFVVCCVKSEGFERLSNASNLEYLYLSNNKLGNAIFPFVAGFSSLKSLYISEIGLTGTSGIEELQKLRNLENLDLSGNEKLRLTICTHSLKTLDISFTQLKGSINIKDLVALFNLEELDVSHNNIDKFIVPKDIKGQSNISVLRLNGGVYSGSSFQVESLKAFSSLETLSLSAFTGSIQGLCHLTNLRVLHLSGNNMSGNLPYCLANLKLLQELDIQHNHFTGKISQSPLKFLTSLTSLFLENNQFGIPSSLCPFFNHSKLKNFQADRNEVYTETEVGNCNLAPKFQLATLSLTSTFGAGSFPKFLYHQHDLQFLSISGIPMIGLGFPSWLLENNTKLERLHLFNCSLSGSLGFPTHNPIATLWDLDISRNHIYGHIPTEMCAYFPRLKWLDLSENEFIGSIPKSLPNCSFLMEFVLRDNKLFDKVPKWIGAMNSLQMLDLSKNMLFGSIPAILGTSQLRVIYLSKNRFEGPFPNLISHSNNLEVLDLSHNCLIGIIPKWIEKFYMLMYLLLSHNNFIGEIPINLCKMTNWLQSVDLSHNKLSVLSTNYSYKYKNETFGVELAPVGGFEFVLKGNIFGLKIERIVAMGGFTGLDLSKNNLKGINLLNLSHNSLFGPIPFSFSNMSKIETLDLSYNNLKVFNVSYNNLSGEIPWVAQFATFDERNYKGNPFLCGLPLSKNCNSETPTPPSSNDDEVDDGLVDMNVFYISFSVTFTIILVTMFAILYINPYWWKAWFYFIEKTIDSCYYFFVDNFSFLSTLGIR</sequence>
<dbReference type="Pfam" id="PF00560">
    <property type="entry name" value="LRR_1"/>
    <property type="match status" value="5"/>
</dbReference>
<feature type="transmembrane region" description="Helical" evidence="8">
    <location>
        <begin position="810"/>
        <end position="832"/>
    </location>
</feature>
<evidence type="ECO:0000256" key="1">
    <source>
        <dbReference type="ARBA" id="ARBA00004167"/>
    </source>
</evidence>
<dbReference type="PANTHER" id="PTHR48060">
    <property type="entry name" value="DNA DAMAGE-REPAIR/TOLERATION PROTEIN DRT100"/>
    <property type="match status" value="1"/>
</dbReference>
<evidence type="ECO:0000256" key="9">
    <source>
        <dbReference type="SAM" id="SignalP"/>
    </source>
</evidence>
<dbReference type="InterPro" id="IPR053211">
    <property type="entry name" value="DNA_repair-toleration"/>
</dbReference>
<proteinExistence type="predicted"/>
<evidence type="ECO:0000259" key="10">
    <source>
        <dbReference type="Pfam" id="PF08263"/>
    </source>
</evidence>
<evidence type="ECO:0000256" key="2">
    <source>
        <dbReference type="ARBA" id="ARBA00022614"/>
    </source>
</evidence>
<dbReference type="GO" id="GO:0016020">
    <property type="term" value="C:membrane"/>
    <property type="evidence" value="ECO:0007669"/>
    <property type="project" value="UniProtKB-SubCell"/>
</dbReference>
<keyword evidence="12" id="KW-1185">Reference proteome</keyword>
<dbReference type="PANTHER" id="PTHR48060:SF21">
    <property type="entry name" value="L DOMAIN-LIKE PROTEIN"/>
    <property type="match status" value="1"/>
</dbReference>
<comment type="subcellular location">
    <subcellularLocation>
        <location evidence="1">Membrane</location>
        <topology evidence="1">Single-pass membrane protein</topology>
    </subcellularLocation>
</comment>
<evidence type="ECO:0000256" key="7">
    <source>
        <dbReference type="ARBA" id="ARBA00023136"/>
    </source>
</evidence>
<protein>
    <recommendedName>
        <fullName evidence="10">Leucine-rich repeat-containing N-terminal plant-type domain-containing protein</fullName>
    </recommendedName>
</protein>
<reference evidence="11 12" key="1">
    <citation type="submission" date="2021-09" db="EMBL/GenBank/DDBJ databases">
        <title>Genomic insights and catalytic innovation underlie evolution of tropane alkaloids biosynthesis.</title>
        <authorList>
            <person name="Wang Y.-J."/>
            <person name="Tian T."/>
            <person name="Huang J.-P."/>
            <person name="Huang S.-X."/>
        </authorList>
    </citation>
    <scope>NUCLEOTIDE SEQUENCE [LARGE SCALE GENOMIC DNA]</scope>
    <source>
        <strain evidence="11">KIB-2018</strain>
        <tissue evidence="11">Leaf</tissue>
    </source>
</reference>
<dbReference type="AlphaFoldDB" id="A0AAV8S6S4"/>
<dbReference type="InterPro" id="IPR013210">
    <property type="entry name" value="LRR_N_plant-typ"/>
</dbReference>
<dbReference type="FunFam" id="3.80.10.10:FF:000095">
    <property type="entry name" value="LRR receptor-like serine/threonine-protein kinase GSO1"/>
    <property type="match status" value="1"/>
</dbReference>
<feature type="chain" id="PRO_5043911248" description="Leucine-rich repeat-containing N-terminal plant-type domain-containing protein" evidence="9">
    <location>
        <begin position="19"/>
        <end position="868"/>
    </location>
</feature>
<name>A0AAV8S6S4_9ROSI</name>
<dbReference type="Proteomes" id="UP001159364">
    <property type="component" value="Unassembled WGS sequence"/>
</dbReference>
<dbReference type="SUPFAM" id="SSF52047">
    <property type="entry name" value="RNI-like"/>
    <property type="match status" value="1"/>
</dbReference>
<keyword evidence="7 8" id="KW-0472">Membrane</keyword>
<dbReference type="SUPFAM" id="SSF52058">
    <property type="entry name" value="L domain-like"/>
    <property type="match status" value="2"/>
</dbReference>
<keyword evidence="4 9" id="KW-0732">Signal</keyword>
<dbReference type="InterPro" id="IPR001611">
    <property type="entry name" value="Leu-rich_rpt"/>
</dbReference>
<evidence type="ECO:0000256" key="8">
    <source>
        <dbReference type="SAM" id="Phobius"/>
    </source>
</evidence>
<evidence type="ECO:0000313" key="12">
    <source>
        <dbReference type="Proteomes" id="UP001159364"/>
    </source>
</evidence>
<evidence type="ECO:0000256" key="4">
    <source>
        <dbReference type="ARBA" id="ARBA00022729"/>
    </source>
</evidence>
<feature type="domain" description="Leucine-rich repeat-containing N-terminal plant-type" evidence="10">
    <location>
        <begin position="21"/>
        <end position="63"/>
    </location>
</feature>
<organism evidence="11 12">
    <name type="scientific">Erythroxylum novogranatense</name>
    <dbReference type="NCBI Taxonomy" id="1862640"/>
    <lineage>
        <taxon>Eukaryota</taxon>
        <taxon>Viridiplantae</taxon>
        <taxon>Streptophyta</taxon>
        <taxon>Embryophyta</taxon>
        <taxon>Tracheophyta</taxon>
        <taxon>Spermatophyta</taxon>
        <taxon>Magnoliopsida</taxon>
        <taxon>eudicotyledons</taxon>
        <taxon>Gunneridae</taxon>
        <taxon>Pentapetalae</taxon>
        <taxon>rosids</taxon>
        <taxon>fabids</taxon>
        <taxon>Malpighiales</taxon>
        <taxon>Erythroxylaceae</taxon>
        <taxon>Erythroxylum</taxon>
    </lineage>
</organism>
<gene>
    <name evidence="11" type="ORF">K2173_011420</name>
</gene>
<evidence type="ECO:0000256" key="3">
    <source>
        <dbReference type="ARBA" id="ARBA00022692"/>
    </source>
</evidence>
<keyword evidence="5" id="KW-0677">Repeat</keyword>
<dbReference type="InterPro" id="IPR003591">
    <property type="entry name" value="Leu-rich_rpt_typical-subtyp"/>
</dbReference>
<dbReference type="InterPro" id="IPR032675">
    <property type="entry name" value="LRR_dom_sf"/>
</dbReference>